<reference evidence="2 3" key="1">
    <citation type="submission" date="2016-08" db="EMBL/GenBank/DDBJ databases">
        <title>Whole genome sequence of Mesorhizobium sp. strain UASWS1009 isolated from industrial sewage.</title>
        <authorList>
            <person name="Crovadore J."/>
            <person name="Calmin G."/>
            <person name="Chablais R."/>
            <person name="Cochard B."/>
            <person name="Lefort F."/>
        </authorList>
    </citation>
    <scope>NUCLEOTIDE SEQUENCE [LARGE SCALE GENOMIC DNA]</scope>
    <source>
        <strain evidence="2 3">UASWS1009</strain>
    </source>
</reference>
<dbReference type="Proteomes" id="UP000094412">
    <property type="component" value="Unassembled WGS sequence"/>
</dbReference>
<protein>
    <submittedName>
        <fullName evidence="2">Uncharacterized protein</fullName>
    </submittedName>
</protein>
<proteinExistence type="predicted"/>
<comment type="caution">
    <text evidence="2">The sequence shown here is derived from an EMBL/GenBank/DDBJ whole genome shotgun (WGS) entry which is preliminary data.</text>
</comment>
<feature type="compositionally biased region" description="Low complexity" evidence="1">
    <location>
        <begin position="356"/>
        <end position="365"/>
    </location>
</feature>
<dbReference type="STRING" id="1566387.QV13_12755"/>
<sequence>MTDMQAAPVQGTAPLSTSIDQGGASLGTGGGVPSLTEPKPVETAPAPKVEKPEDAGDTLRGELARIRDEEAKEAEKVKAKGDEAAKDAKAKVDDTEKAENEKPAKQRDETGKFAKAEKEAEVDKGEPEKAATGQGEADKSRQSEGQRYHEPPARFLPKAKEVWGNVPNPVKGEIARMSQEHEAEVTKYREAGERYEPIRQFDEIAKSNGRELKDSLAKLVEVERALTQNPIAGLEAVLREVGPRKADGSHLNLMDVLQYVAENPQAYQQAVNQPRPQQQERRPDPEVIALRQEIQSMRADQMTTSIITPFAAANPRYHELEGDIAFFLTSGKIPASLSPQERLEAAYDMAVRINPASSSVSSQASEKPAVAKPAPSDDAGAKSIRGAPNGQDPDDDEGDETDIRKLLARERRKLAS</sequence>
<feature type="compositionally biased region" description="Basic and acidic residues" evidence="1">
    <location>
        <begin position="48"/>
        <end position="129"/>
    </location>
</feature>
<evidence type="ECO:0000256" key="1">
    <source>
        <dbReference type="SAM" id="MobiDB-lite"/>
    </source>
</evidence>
<organism evidence="2 3">
    <name type="scientific">Mesorhizobium hungaricum</name>
    <dbReference type="NCBI Taxonomy" id="1566387"/>
    <lineage>
        <taxon>Bacteria</taxon>
        <taxon>Pseudomonadati</taxon>
        <taxon>Pseudomonadota</taxon>
        <taxon>Alphaproteobacteria</taxon>
        <taxon>Hyphomicrobiales</taxon>
        <taxon>Phyllobacteriaceae</taxon>
        <taxon>Mesorhizobium</taxon>
    </lineage>
</organism>
<dbReference type="AlphaFoldDB" id="A0A1C2DS77"/>
<feature type="region of interest" description="Disordered" evidence="1">
    <location>
        <begin position="355"/>
        <end position="402"/>
    </location>
</feature>
<accession>A0A1C2DS77</accession>
<dbReference type="RefSeq" id="WP_065997887.1">
    <property type="nucleotide sequence ID" value="NZ_MDEO01000032.1"/>
</dbReference>
<feature type="compositionally biased region" description="Basic and acidic residues" evidence="1">
    <location>
        <begin position="136"/>
        <end position="152"/>
    </location>
</feature>
<evidence type="ECO:0000313" key="2">
    <source>
        <dbReference type="EMBL" id="OCX17620.1"/>
    </source>
</evidence>
<keyword evidence="3" id="KW-1185">Reference proteome</keyword>
<feature type="region of interest" description="Disordered" evidence="1">
    <location>
        <begin position="1"/>
        <end position="167"/>
    </location>
</feature>
<evidence type="ECO:0000313" key="3">
    <source>
        <dbReference type="Proteomes" id="UP000094412"/>
    </source>
</evidence>
<dbReference type="OrthoDB" id="8101096at2"/>
<gene>
    <name evidence="2" type="ORF">QV13_12755</name>
</gene>
<name>A0A1C2DS77_9HYPH</name>
<dbReference type="EMBL" id="MDEO01000032">
    <property type="protein sequence ID" value="OCX17620.1"/>
    <property type="molecule type" value="Genomic_DNA"/>
</dbReference>